<evidence type="ECO:0000313" key="1">
    <source>
        <dbReference type="EMBL" id="OUC40820.1"/>
    </source>
</evidence>
<sequence>MFFLAALKKRRRTSALPAFPTDRSVLELVVADDADRPLKADSTRPFPTSVLALAGCPCTRQHTTNTAQVEKDTLRPKGRPQFSQLQPKRHFTSASVCKKPRLVPSSSSDKHCTGQTLHTALLFRDQPTHIPIMPTRIWPQLASTTRCEKMAARIKRLHKILLRPIGRRRVRMHVELQSADCYKFKIQYLTTVLLIMSLLYIERLNINSEKQIKTEYSHRTELQNLSSSTTIL</sequence>
<comment type="caution">
    <text evidence="1">The sequence shown here is derived from an EMBL/GenBank/DDBJ whole genome shotgun (WGS) entry which is preliminary data.</text>
</comment>
<evidence type="ECO:0000313" key="2">
    <source>
        <dbReference type="Proteomes" id="UP000243006"/>
    </source>
</evidence>
<dbReference type="Proteomes" id="UP000243006">
    <property type="component" value="Unassembled WGS sequence"/>
</dbReference>
<dbReference type="AlphaFoldDB" id="A0A1Y3E823"/>
<reference evidence="1 2" key="1">
    <citation type="submission" date="2015-04" db="EMBL/GenBank/DDBJ databases">
        <title>Draft genome of the roundworm Trichinella nativa.</title>
        <authorList>
            <person name="Mitreva M."/>
        </authorList>
    </citation>
    <scope>NUCLEOTIDE SEQUENCE [LARGE SCALE GENOMIC DNA]</scope>
    <source>
        <strain evidence="1 2">ISS45</strain>
    </source>
</reference>
<gene>
    <name evidence="1" type="ORF">D917_00612</name>
</gene>
<proteinExistence type="predicted"/>
<name>A0A1Y3E823_9BILA</name>
<dbReference type="EMBL" id="LVZM01022290">
    <property type="protein sequence ID" value="OUC40820.1"/>
    <property type="molecule type" value="Genomic_DNA"/>
</dbReference>
<organism evidence="1 2">
    <name type="scientific">Trichinella nativa</name>
    <dbReference type="NCBI Taxonomy" id="6335"/>
    <lineage>
        <taxon>Eukaryota</taxon>
        <taxon>Metazoa</taxon>
        <taxon>Ecdysozoa</taxon>
        <taxon>Nematoda</taxon>
        <taxon>Enoplea</taxon>
        <taxon>Dorylaimia</taxon>
        <taxon>Trichinellida</taxon>
        <taxon>Trichinellidae</taxon>
        <taxon>Trichinella</taxon>
    </lineage>
</organism>
<protein>
    <submittedName>
        <fullName evidence="1">Uncharacterized protein</fullName>
    </submittedName>
</protein>
<accession>A0A1Y3E823</accession>